<comment type="subcellular location">
    <subcellularLocation>
        <location evidence="2 13">Cell inner membrane</location>
        <topology evidence="2 13">Multi-pass membrane protein</topology>
    </subcellularLocation>
</comment>
<dbReference type="EC" id="2.7.13.3" evidence="13"/>
<dbReference type="Proteomes" id="UP001369082">
    <property type="component" value="Unassembled WGS sequence"/>
</dbReference>
<evidence type="ECO:0000256" key="1">
    <source>
        <dbReference type="ARBA" id="ARBA00000085"/>
    </source>
</evidence>
<name>A0ABU9GPP6_9GAMM</name>
<dbReference type="InterPro" id="IPR005467">
    <property type="entry name" value="His_kinase_dom"/>
</dbReference>
<dbReference type="NCBIfam" id="TIGR00229">
    <property type="entry name" value="sensory_box"/>
    <property type="match status" value="1"/>
</dbReference>
<dbReference type="PANTHER" id="PTHR43047">
    <property type="entry name" value="TWO-COMPONENT HISTIDINE PROTEIN KINASE"/>
    <property type="match status" value="1"/>
</dbReference>
<keyword evidence="10 16" id="KW-1133">Transmembrane helix</keyword>
<evidence type="ECO:0000256" key="2">
    <source>
        <dbReference type="ARBA" id="ARBA00004429"/>
    </source>
</evidence>
<dbReference type="SMART" id="SM00448">
    <property type="entry name" value="REC"/>
    <property type="match status" value="1"/>
</dbReference>
<dbReference type="InterPro" id="IPR008207">
    <property type="entry name" value="Sig_transdc_His_kin_Hpt_dom"/>
</dbReference>
<accession>A0ABU9GPP6</accession>
<gene>
    <name evidence="21" type="primary">arcB</name>
    <name evidence="21" type="ORF">V6256_06585</name>
</gene>
<evidence type="ECO:0000256" key="15">
    <source>
        <dbReference type="PROSITE-ProRule" id="PRU00169"/>
    </source>
</evidence>
<dbReference type="InterPro" id="IPR035965">
    <property type="entry name" value="PAS-like_dom_sf"/>
</dbReference>
<dbReference type="CDD" id="cd17546">
    <property type="entry name" value="REC_hyHK_CKI1_RcsC-like"/>
    <property type="match status" value="1"/>
</dbReference>
<dbReference type="EMBL" id="JBAKAZ010000018">
    <property type="protein sequence ID" value="MEL0629271.1"/>
    <property type="molecule type" value="Genomic_DNA"/>
</dbReference>
<feature type="domain" description="Response regulatory" evidence="18">
    <location>
        <begin position="497"/>
        <end position="611"/>
    </location>
</feature>
<dbReference type="InterPro" id="IPR011006">
    <property type="entry name" value="CheY-like_superfamily"/>
</dbReference>
<dbReference type="CDD" id="cd00082">
    <property type="entry name" value="HisKA"/>
    <property type="match status" value="1"/>
</dbReference>
<keyword evidence="13" id="KW-0805">Transcription regulation</keyword>
<dbReference type="Pfam" id="PF18415">
    <property type="entry name" value="HKR_ArcB_TM"/>
    <property type="match status" value="1"/>
</dbReference>
<evidence type="ECO:0000256" key="5">
    <source>
        <dbReference type="ARBA" id="ARBA00022553"/>
    </source>
</evidence>
<dbReference type="SMART" id="SM00091">
    <property type="entry name" value="PAS"/>
    <property type="match status" value="1"/>
</dbReference>
<dbReference type="Pfam" id="PF01627">
    <property type="entry name" value="Hpt"/>
    <property type="match status" value="1"/>
</dbReference>
<keyword evidence="12 13" id="KW-0472">Membrane</keyword>
<dbReference type="RefSeq" id="WP_341597281.1">
    <property type="nucleotide sequence ID" value="NZ_JBAKAZ010000018.1"/>
</dbReference>
<evidence type="ECO:0000256" key="13">
    <source>
        <dbReference type="PIRNR" id="PIRNR003182"/>
    </source>
</evidence>
<sequence length="746" mass="84856">MSLLNLKTWVHYYVALLKRLGPIKFSSLLAFAIIFSDVFLQVVLGLLLSEPLDMADLYRSVALGLIITPWSVYFLTVVVDDLDTTRERLSSSVQKLERISIDDKAKTTLLEKEIVEHQNTQRELLEKTSLLQSFFDTSPDLIFHRDIGEHFVRCNKAMELLSGKTEGSLIGLTPSDIFSKDYAEEVTLRHNKVIKTHKEEIHETWLQYPNGQLVYFEIRSLPLFNSNQECVGLIGFGRDITERKKHQEYLEKASRDKTTFISTISHELRTPLNGIVGLSRMLLDENFNSEQIQYLKTIHMSAITLGNIFNDIVDLDKLDRSRLNLVNDCIVLDDFLNDLQSLAFIQIEQKKLKLVFTQSDDLPRCLYSDGTRLRQVLWNLITNAVKFTDQGQVDIRCTSEVENGQSWLCFEVQDTGVGIPQDKLDKIFAMYYQVKGSRHATGTGIGLSVSSKIVKAMKGQLTVTSELDKGSTFTLRIPSGCFVGKSFKSNFQAPKLSILLVEDIELNVIVARALLEKQGHQVTVAMSGKQAIEMANQQTFELILMDIQLPDMDGYEATERIRALSNKTPPIVALTANIFTDNKQFIDKGLDDAIGKPLNLASLNDMLERQFSDNKIIKTKHRHGQAITVNEIELLNEEMIKELMDFLPLSVMLDNVRLFEQMMPEYLSVLDSHMVAKNQQGIVEKSHKIKSAAASIGLLRIQELAQKMQSPDLPAWWDNIDDWHELIKTGYLKDIDYLKKWIVDNA</sequence>
<dbReference type="SUPFAM" id="SSF52172">
    <property type="entry name" value="CheY-like"/>
    <property type="match status" value="1"/>
</dbReference>
<evidence type="ECO:0000259" key="20">
    <source>
        <dbReference type="PROSITE" id="PS50894"/>
    </source>
</evidence>
<dbReference type="SUPFAM" id="SSF55874">
    <property type="entry name" value="ATPase domain of HSP90 chaperone/DNA topoisomerase II/histidine kinase"/>
    <property type="match status" value="1"/>
</dbReference>
<reference evidence="21 22" key="1">
    <citation type="submission" date="2024-02" db="EMBL/GenBank/DDBJ databases">
        <title>Bacteria isolated from the canopy kelp, Nereocystis luetkeana.</title>
        <authorList>
            <person name="Pfister C.A."/>
            <person name="Younker I.T."/>
            <person name="Light S.H."/>
        </authorList>
    </citation>
    <scope>NUCLEOTIDE SEQUENCE [LARGE SCALE GENOMIC DNA]</scope>
    <source>
        <strain evidence="21 22">TI.1.05</strain>
    </source>
</reference>
<dbReference type="Gene3D" id="1.10.287.970">
    <property type="entry name" value="His Kinase A (phosphoacceptor) domain"/>
    <property type="match status" value="1"/>
</dbReference>
<dbReference type="InterPro" id="IPR001789">
    <property type="entry name" value="Sig_transdc_resp-reg_receiver"/>
</dbReference>
<dbReference type="PROSITE" id="PS50109">
    <property type="entry name" value="HIS_KIN"/>
    <property type="match status" value="1"/>
</dbReference>
<evidence type="ECO:0000313" key="21">
    <source>
        <dbReference type="EMBL" id="MEL0629271.1"/>
    </source>
</evidence>
<dbReference type="Gene3D" id="1.20.120.160">
    <property type="entry name" value="HPT domain"/>
    <property type="match status" value="1"/>
</dbReference>
<dbReference type="SMART" id="SM00387">
    <property type="entry name" value="HATPase_c"/>
    <property type="match status" value="1"/>
</dbReference>
<dbReference type="InterPro" id="IPR003594">
    <property type="entry name" value="HATPase_dom"/>
</dbReference>
<evidence type="ECO:0000256" key="14">
    <source>
        <dbReference type="PROSITE-ProRule" id="PRU00110"/>
    </source>
</evidence>
<evidence type="ECO:0000256" key="11">
    <source>
        <dbReference type="ARBA" id="ARBA00023012"/>
    </source>
</evidence>
<dbReference type="SMART" id="SM00073">
    <property type="entry name" value="HPT"/>
    <property type="match status" value="1"/>
</dbReference>
<dbReference type="PRINTS" id="PR00344">
    <property type="entry name" value="BCTRLSENSOR"/>
</dbReference>
<dbReference type="InterPro" id="IPR004358">
    <property type="entry name" value="Sig_transdc_His_kin-like_C"/>
</dbReference>
<dbReference type="Pfam" id="PF08448">
    <property type="entry name" value="PAS_4"/>
    <property type="match status" value="1"/>
</dbReference>
<dbReference type="Gene3D" id="3.40.50.2300">
    <property type="match status" value="1"/>
</dbReference>
<dbReference type="CDD" id="cd16922">
    <property type="entry name" value="HATPase_EvgS-ArcB-TorS-like"/>
    <property type="match status" value="1"/>
</dbReference>
<feature type="modified residue" description="Phosphohistidine" evidence="14">
    <location>
        <position position="687"/>
    </location>
</feature>
<feature type="domain" description="HPt" evidence="20">
    <location>
        <begin position="648"/>
        <end position="741"/>
    </location>
</feature>
<dbReference type="PIRSF" id="PIRSF003182">
    <property type="entry name" value="ArcB"/>
    <property type="match status" value="1"/>
</dbReference>
<dbReference type="Gene3D" id="3.30.565.10">
    <property type="entry name" value="Histidine kinase-like ATPase, C-terminal domain"/>
    <property type="match status" value="1"/>
</dbReference>
<dbReference type="GO" id="GO:0004673">
    <property type="term" value="F:protein histidine kinase activity"/>
    <property type="evidence" value="ECO:0007669"/>
    <property type="project" value="UniProtKB-EC"/>
</dbReference>
<feature type="modified residue" description="4-aspartylphosphate" evidence="15">
    <location>
        <position position="546"/>
    </location>
</feature>
<keyword evidence="5 15" id="KW-0597">Phosphoprotein</keyword>
<comment type="catalytic activity">
    <reaction evidence="1 13">
        <text>ATP + protein L-histidine = ADP + protein N-phospho-L-histidine.</text>
        <dbReference type="EC" id="2.7.13.3"/>
    </reaction>
</comment>
<dbReference type="Pfam" id="PF00072">
    <property type="entry name" value="Response_reg"/>
    <property type="match status" value="1"/>
</dbReference>
<keyword evidence="9 13" id="KW-0067">ATP-binding</keyword>
<keyword evidence="8 13" id="KW-0418">Kinase</keyword>
<feature type="transmembrane region" description="Helical" evidence="16">
    <location>
        <begin position="60"/>
        <end position="79"/>
    </location>
</feature>
<dbReference type="PROSITE" id="PS50894">
    <property type="entry name" value="HPT"/>
    <property type="match status" value="1"/>
</dbReference>
<evidence type="ECO:0000256" key="12">
    <source>
        <dbReference type="ARBA" id="ARBA00023136"/>
    </source>
</evidence>
<dbReference type="InterPro" id="IPR000014">
    <property type="entry name" value="PAS"/>
</dbReference>
<dbReference type="Pfam" id="PF02518">
    <property type="entry name" value="HATPase_c"/>
    <property type="match status" value="1"/>
</dbReference>
<evidence type="ECO:0000259" key="18">
    <source>
        <dbReference type="PROSITE" id="PS50110"/>
    </source>
</evidence>
<dbReference type="PROSITE" id="PS50113">
    <property type="entry name" value="PAC"/>
    <property type="match status" value="1"/>
</dbReference>
<keyword evidence="13" id="KW-0804">Transcription</keyword>
<evidence type="ECO:0000256" key="6">
    <source>
        <dbReference type="ARBA" id="ARBA00022679"/>
    </source>
</evidence>
<keyword evidence="4 13" id="KW-0997">Cell inner membrane</keyword>
<dbReference type="Pfam" id="PF00512">
    <property type="entry name" value="HisKA"/>
    <property type="match status" value="1"/>
</dbReference>
<dbReference type="InterPro" id="IPR014409">
    <property type="entry name" value="Sig_transdc_His_kin_hyb_ArcB"/>
</dbReference>
<dbReference type="CDD" id="cd00130">
    <property type="entry name" value="PAS"/>
    <property type="match status" value="1"/>
</dbReference>
<dbReference type="InterPro" id="IPR000700">
    <property type="entry name" value="PAS-assoc_C"/>
</dbReference>
<keyword evidence="3 13" id="KW-1003">Cell membrane</keyword>
<dbReference type="Gene3D" id="3.30.450.20">
    <property type="entry name" value="PAS domain"/>
    <property type="match status" value="1"/>
</dbReference>
<dbReference type="SUPFAM" id="SSF55785">
    <property type="entry name" value="PYP-like sensor domain (PAS domain)"/>
    <property type="match status" value="1"/>
</dbReference>
<evidence type="ECO:0000256" key="9">
    <source>
        <dbReference type="ARBA" id="ARBA00022840"/>
    </source>
</evidence>
<dbReference type="PROSITE" id="PS50110">
    <property type="entry name" value="RESPONSE_REGULATORY"/>
    <property type="match status" value="1"/>
</dbReference>
<keyword evidence="7 16" id="KW-0812">Transmembrane</keyword>
<feature type="transmembrane region" description="Helical" evidence="16">
    <location>
        <begin position="28"/>
        <end position="48"/>
    </location>
</feature>
<keyword evidence="22" id="KW-1185">Reference proteome</keyword>
<dbReference type="SMART" id="SM00388">
    <property type="entry name" value="HisKA"/>
    <property type="match status" value="1"/>
</dbReference>
<dbReference type="InterPro" id="IPR003661">
    <property type="entry name" value="HisK_dim/P_dom"/>
</dbReference>
<dbReference type="SUPFAM" id="SSF47226">
    <property type="entry name" value="Histidine-containing phosphotransfer domain, HPT domain"/>
    <property type="match status" value="1"/>
</dbReference>
<evidence type="ECO:0000259" key="17">
    <source>
        <dbReference type="PROSITE" id="PS50109"/>
    </source>
</evidence>
<keyword evidence="11 13" id="KW-0902">Two-component regulatory system</keyword>
<dbReference type="InterPro" id="IPR040642">
    <property type="entry name" value="HKR_ArcB_TM"/>
</dbReference>
<evidence type="ECO:0000256" key="3">
    <source>
        <dbReference type="ARBA" id="ARBA00022475"/>
    </source>
</evidence>
<evidence type="ECO:0000259" key="19">
    <source>
        <dbReference type="PROSITE" id="PS50113"/>
    </source>
</evidence>
<proteinExistence type="predicted"/>
<evidence type="ECO:0000256" key="16">
    <source>
        <dbReference type="SAM" id="Phobius"/>
    </source>
</evidence>
<dbReference type="Gene3D" id="1.10.287.130">
    <property type="match status" value="1"/>
</dbReference>
<evidence type="ECO:0000256" key="10">
    <source>
        <dbReference type="ARBA" id="ARBA00022989"/>
    </source>
</evidence>
<comment type="caution">
    <text evidence="21">The sequence shown here is derived from an EMBL/GenBank/DDBJ whole genome shotgun (WGS) entry which is preliminary data.</text>
</comment>
<organism evidence="21 22">
    <name type="scientific">Psychromonas aquatilis</name>
    <dbReference type="NCBI Taxonomy" id="2005072"/>
    <lineage>
        <taxon>Bacteria</taxon>
        <taxon>Pseudomonadati</taxon>
        <taxon>Pseudomonadota</taxon>
        <taxon>Gammaproteobacteria</taxon>
        <taxon>Alteromonadales</taxon>
        <taxon>Psychromonadaceae</taxon>
        <taxon>Psychromonas</taxon>
    </lineage>
</organism>
<dbReference type="InterPro" id="IPR036641">
    <property type="entry name" value="HPT_dom_sf"/>
</dbReference>
<evidence type="ECO:0000256" key="4">
    <source>
        <dbReference type="ARBA" id="ARBA00022519"/>
    </source>
</evidence>
<feature type="domain" description="Histidine kinase" evidence="17">
    <location>
        <begin position="263"/>
        <end position="481"/>
    </location>
</feature>
<keyword evidence="13" id="KW-0547">Nucleotide-binding</keyword>
<evidence type="ECO:0000313" key="22">
    <source>
        <dbReference type="Proteomes" id="UP001369082"/>
    </source>
</evidence>
<evidence type="ECO:0000256" key="8">
    <source>
        <dbReference type="ARBA" id="ARBA00022777"/>
    </source>
</evidence>
<keyword evidence="6 13" id="KW-0808">Transferase</keyword>
<dbReference type="InterPro" id="IPR036890">
    <property type="entry name" value="HATPase_C_sf"/>
</dbReference>
<dbReference type="NCBIfam" id="NF008302">
    <property type="entry name" value="PRK11091.1"/>
    <property type="match status" value="1"/>
</dbReference>
<protein>
    <recommendedName>
        <fullName evidence="13">Aerobic respiration control sensor protein</fullName>
        <ecNumber evidence="13">2.7.13.3</ecNumber>
    </recommendedName>
</protein>
<dbReference type="InterPro" id="IPR013656">
    <property type="entry name" value="PAS_4"/>
</dbReference>
<evidence type="ECO:0000256" key="7">
    <source>
        <dbReference type="ARBA" id="ARBA00022692"/>
    </source>
</evidence>
<feature type="domain" description="PAC" evidence="19">
    <location>
        <begin position="200"/>
        <end position="252"/>
    </location>
</feature>
<dbReference type="SUPFAM" id="SSF47384">
    <property type="entry name" value="Homodimeric domain of signal transducing histidine kinase"/>
    <property type="match status" value="1"/>
</dbReference>
<dbReference type="InterPro" id="IPR036097">
    <property type="entry name" value="HisK_dim/P_sf"/>
</dbReference>
<dbReference type="InterPro" id="IPR027460">
    <property type="entry name" value="ArcB_TM_sf"/>
</dbReference>